<dbReference type="GO" id="GO:0008441">
    <property type="term" value="F:3'(2'),5'-bisphosphate nucleotidase activity"/>
    <property type="evidence" value="ECO:0007669"/>
    <property type="project" value="UniProtKB-EC"/>
</dbReference>
<evidence type="ECO:0000256" key="5">
    <source>
        <dbReference type="ARBA" id="ARBA00022801"/>
    </source>
</evidence>
<evidence type="ECO:0000256" key="4">
    <source>
        <dbReference type="ARBA" id="ARBA00022723"/>
    </source>
</evidence>
<dbReference type="InterPro" id="IPR020550">
    <property type="entry name" value="Inositol_monophosphatase_CS"/>
</dbReference>
<comment type="caution">
    <text evidence="11">The sequence shown here is derived from an EMBL/GenBank/DDBJ whole genome shotgun (WGS) entry which is preliminary data.</text>
</comment>
<evidence type="ECO:0000313" key="11">
    <source>
        <dbReference type="EMBL" id="GBC60488.1"/>
    </source>
</evidence>
<evidence type="ECO:0000256" key="1">
    <source>
        <dbReference type="ARBA" id="ARBA00001946"/>
    </source>
</evidence>
<evidence type="ECO:0000256" key="8">
    <source>
        <dbReference type="ARBA" id="ARBA00044479"/>
    </source>
</evidence>
<dbReference type="Gene3D" id="3.30.540.10">
    <property type="entry name" value="Fructose-1,6-Bisphosphatase, subunit A, domain 1"/>
    <property type="match status" value="1"/>
</dbReference>
<protein>
    <recommendedName>
        <fullName evidence="3">3'(2'),5'-bisphosphate nucleotidase</fullName>
        <ecNumber evidence="3">3.1.3.7</ecNumber>
    </recommendedName>
</protein>
<dbReference type="PROSITE" id="PS00630">
    <property type="entry name" value="IMP_2"/>
    <property type="match status" value="1"/>
</dbReference>
<evidence type="ECO:0000256" key="2">
    <source>
        <dbReference type="ARBA" id="ARBA00009759"/>
    </source>
</evidence>
<organism evidence="11 12">
    <name type="scientific">Desulfonema ishimotonii</name>
    <dbReference type="NCBI Taxonomy" id="45657"/>
    <lineage>
        <taxon>Bacteria</taxon>
        <taxon>Pseudomonadati</taxon>
        <taxon>Thermodesulfobacteriota</taxon>
        <taxon>Desulfobacteria</taxon>
        <taxon>Desulfobacterales</taxon>
        <taxon>Desulfococcaceae</taxon>
        <taxon>Desulfonema</taxon>
    </lineage>
</organism>
<comment type="catalytic activity">
    <reaction evidence="8">
        <text>adenosine 3',5'-bisphosphate + H2O = AMP + phosphate</text>
        <dbReference type="Rhea" id="RHEA:10040"/>
        <dbReference type="ChEBI" id="CHEBI:15377"/>
        <dbReference type="ChEBI" id="CHEBI:43474"/>
        <dbReference type="ChEBI" id="CHEBI:58343"/>
        <dbReference type="ChEBI" id="CHEBI:456215"/>
        <dbReference type="EC" id="3.1.3.7"/>
    </reaction>
    <physiologicalReaction direction="left-to-right" evidence="8">
        <dbReference type="Rhea" id="RHEA:10041"/>
    </physiologicalReaction>
</comment>
<dbReference type="PRINTS" id="PR00377">
    <property type="entry name" value="IMPHPHTASES"/>
</dbReference>
<dbReference type="PANTHER" id="PTHR43200:SF6">
    <property type="entry name" value="3'(2'),5'-BISPHOSPHATE NUCLEOTIDASE"/>
    <property type="match status" value="1"/>
</dbReference>
<evidence type="ECO:0000256" key="7">
    <source>
        <dbReference type="ARBA" id="ARBA00044466"/>
    </source>
</evidence>
<dbReference type="SUPFAM" id="SSF56655">
    <property type="entry name" value="Carbohydrate phosphatase"/>
    <property type="match status" value="1"/>
</dbReference>
<dbReference type="RefSeq" id="WP_208022530.1">
    <property type="nucleotide sequence ID" value="NZ_BEXT01000001.1"/>
</dbReference>
<dbReference type="NCBIfam" id="TIGR01330">
    <property type="entry name" value="bisphos_HAL2"/>
    <property type="match status" value="1"/>
</dbReference>
<evidence type="ECO:0000256" key="9">
    <source>
        <dbReference type="ARBA" id="ARBA00044484"/>
    </source>
</evidence>
<feature type="binding site" evidence="10">
    <location>
        <position position="124"/>
    </location>
    <ligand>
        <name>Mg(2+)</name>
        <dbReference type="ChEBI" id="CHEBI:18420"/>
        <label>1</label>
        <note>catalytic</note>
    </ligand>
</feature>
<dbReference type="Proteomes" id="UP000288096">
    <property type="component" value="Unassembled WGS sequence"/>
</dbReference>
<dbReference type="InterPro" id="IPR051090">
    <property type="entry name" value="Inositol_monoP_superfamily"/>
</dbReference>
<dbReference type="GO" id="GO:0000103">
    <property type="term" value="P:sulfate assimilation"/>
    <property type="evidence" value="ECO:0007669"/>
    <property type="project" value="TreeGrafter"/>
</dbReference>
<feature type="binding site" evidence="10">
    <location>
        <position position="122"/>
    </location>
    <ligand>
        <name>Mg(2+)</name>
        <dbReference type="ChEBI" id="CHEBI:18420"/>
        <label>1</label>
        <note>catalytic</note>
    </ligand>
</feature>
<comment type="cofactor">
    <cofactor evidence="1 10">
        <name>Mg(2+)</name>
        <dbReference type="ChEBI" id="CHEBI:18420"/>
    </cofactor>
</comment>
<reference evidence="12" key="1">
    <citation type="submission" date="2017-11" db="EMBL/GenBank/DDBJ databases">
        <authorList>
            <person name="Watanabe M."/>
            <person name="Kojima H."/>
        </authorList>
    </citation>
    <scope>NUCLEOTIDE SEQUENCE [LARGE SCALE GENOMIC DNA]</scope>
    <source>
        <strain evidence="12">Tokyo 01</strain>
    </source>
</reference>
<dbReference type="CDD" id="cd01517">
    <property type="entry name" value="PAP_phosphatase"/>
    <property type="match status" value="1"/>
</dbReference>
<dbReference type="PANTHER" id="PTHR43200">
    <property type="entry name" value="PHOSPHATASE"/>
    <property type="match status" value="1"/>
</dbReference>
<name>A0A401FU73_9BACT</name>
<accession>A0A401FU73</accession>
<evidence type="ECO:0000256" key="3">
    <source>
        <dbReference type="ARBA" id="ARBA00012633"/>
    </source>
</evidence>
<keyword evidence="12" id="KW-1185">Reference proteome</keyword>
<feature type="binding site" evidence="10">
    <location>
        <position position="265"/>
    </location>
    <ligand>
        <name>Mg(2+)</name>
        <dbReference type="ChEBI" id="CHEBI:18420"/>
        <label>1</label>
        <note>catalytic</note>
    </ligand>
</feature>
<reference evidence="12" key="2">
    <citation type="submission" date="2019-01" db="EMBL/GenBank/DDBJ databases">
        <title>Genome sequence of Desulfonema ishimotonii strain Tokyo 01.</title>
        <authorList>
            <person name="Fukui M."/>
        </authorList>
    </citation>
    <scope>NUCLEOTIDE SEQUENCE [LARGE SCALE GENOMIC DNA]</scope>
    <source>
        <strain evidence="12">Tokyo 01</strain>
    </source>
</reference>
<feature type="binding site" evidence="10">
    <location>
        <position position="69"/>
    </location>
    <ligand>
        <name>Mg(2+)</name>
        <dbReference type="ChEBI" id="CHEBI:18420"/>
        <label>1</label>
        <note>catalytic</note>
    </ligand>
</feature>
<comment type="catalytic activity">
    <reaction evidence="7">
        <text>adenosine 2',5'-bisphosphate + H2O = AMP + phosphate</text>
        <dbReference type="Rhea" id="RHEA:77643"/>
        <dbReference type="ChEBI" id="CHEBI:15377"/>
        <dbReference type="ChEBI" id="CHEBI:43474"/>
        <dbReference type="ChEBI" id="CHEBI:194156"/>
        <dbReference type="ChEBI" id="CHEBI:456215"/>
        <dbReference type="EC" id="3.1.3.7"/>
    </reaction>
    <physiologicalReaction direction="left-to-right" evidence="7">
        <dbReference type="Rhea" id="RHEA:77644"/>
    </physiologicalReaction>
</comment>
<keyword evidence="6 10" id="KW-0460">Magnesium</keyword>
<dbReference type="InterPro" id="IPR000760">
    <property type="entry name" value="Inositol_monophosphatase-like"/>
</dbReference>
<dbReference type="PROSITE" id="PS00629">
    <property type="entry name" value="IMP_1"/>
    <property type="match status" value="1"/>
</dbReference>
<evidence type="ECO:0000256" key="6">
    <source>
        <dbReference type="ARBA" id="ARBA00022842"/>
    </source>
</evidence>
<dbReference type="Gene3D" id="3.40.190.80">
    <property type="match status" value="1"/>
</dbReference>
<dbReference type="AlphaFoldDB" id="A0A401FU73"/>
<dbReference type="GO" id="GO:0046872">
    <property type="term" value="F:metal ion binding"/>
    <property type="evidence" value="ECO:0007669"/>
    <property type="project" value="UniProtKB-KW"/>
</dbReference>
<dbReference type="EMBL" id="BEXT01000001">
    <property type="protein sequence ID" value="GBC60488.1"/>
    <property type="molecule type" value="Genomic_DNA"/>
</dbReference>
<sequence length="324" mass="34671">MPYEKELEIALNAVKKASALCRRAQMTLVKSEAVAKKDRSPVTIADFGSQAVVTLSLMAAFPGDFIVGEEDAGILRENAGLRQKVCALVEEQAGPVSADQMMDAIDQGACTPDFSGRFWTVDPIDGTKGFLREEQYAIALALVENGQVVLGVLGCPDFPGDEGENGGLFFAVRGGGTFMLPGNAQVRQKIAADRIKDSRDARFCESVESAHAAHDVHARIAEALGIKAQPLRMDSQAKYGAVACGLASVYLRLPRSSAYREKIWDHAAGVIIVEEAGGRVTDFSGNPLDFSTGRTLEKNVGILATNTFLHDDVLKAIRAVQSEG</sequence>
<proteinExistence type="inferred from homology"/>
<gene>
    <name evidence="11" type="ORF">DENIS_1441</name>
</gene>
<dbReference type="EC" id="3.1.3.7" evidence="3"/>
<feature type="binding site" evidence="10">
    <location>
        <position position="125"/>
    </location>
    <ligand>
        <name>Mg(2+)</name>
        <dbReference type="ChEBI" id="CHEBI:18420"/>
        <label>1</label>
        <note>catalytic</note>
    </ligand>
</feature>
<keyword evidence="5" id="KW-0378">Hydrolase</keyword>
<dbReference type="InterPro" id="IPR006239">
    <property type="entry name" value="DPNP"/>
</dbReference>
<comment type="catalytic activity">
    <reaction evidence="9">
        <text>3'-phosphoadenylyl sulfate + H2O = adenosine 5'-phosphosulfate + phosphate</text>
        <dbReference type="Rhea" id="RHEA:77639"/>
        <dbReference type="ChEBI" id="CHEBI:15377"/>
        <dbReference type="ChEBI" id="CHEBI:43474"/>
        <dbReference type="ChEBI" id="CHEBI:58243"/>
        <dbReference type="ChEBI" id="CHEBI:58339"/>
        <dbReference type="EC" id="3.1.3.7"/>
    </reaction>
    <physiologicalReaction direction="left-to-right" evidence="9">
        <dbReference type="Rhea" id="RHEA:77640"/>
    </physiologicalReaction>
</comment>
<evidence type="ECO:0000313" key="12">
    <source>
        <dbReference type="Proteomes" id="UP000288096"/>
    </source>
</evidence>
<keyword evidence="4 10" id="KW-0479">Metal-binding</keyword>
<comment type="similarity">
    <text evidence="2">Belongs to the inositol monophosphatase superfamily.</text>
</comment>
<dbReference type="Pfam" id="PF00459">
    <property type="entry name" value="Inositol_P"/>
    <property type="match status" value="1"/>
</dbReference>
<dbReference type="FunFam" id="3.40.190.80:FF:000003">
    <property type="entry name" value="PAP-specific phosphatase HAL2-like"/>
    <property type="match status" value="1"/>
</dbReference>
<dbReference type="GO" id="GO:0046854">
    <property type="term" value="P:phosphatidylinositol phosphate biosynthetic process"/>
    <property type="evidence" value="ECO:0007669"/>
    <property type="project" value="InterPro"/>
</dbReference>
<evidence type="ECO:0000256" key="10">
    <source>
        <dbReference type="PIRSR" id="PIRSR600760-2"/>
    </source>
</evidence>
<dbReference type="InterPro" id="IPR020583">
    <property type="entry name" value="Inositol_monoP_metal-BS"/>
</dbReference>